<dbReference type="InterPro" id="IPR023365">
    <property type="entry name" value="Sortase_dom-sf"/>
</dbReference>
<evidence type="ECO:0000313" key="5">
    <source>
        <dbReference type="Proteomes" id="UP000515819"/>
    </source>
</evidence>
<feature type="active site" description="Acyl-thioester intermediate" evidence="2">
    <location>
        <position position="254"/>
    </location>
</feature>
<dbReference type="Pfam" id="PF04203">
    <property type="entry name" value="Sortase"/>
    <property type="match status" value="1"/>
</dbReference>
<dbReference type="InterPro" id="IPR009835">
    <property type="entry name" value="SrtB"/>
</dbReference>
<evidence type="ECO:0000256" key="2">
    <source>
        <dbReference type="PIRSR" id="PIRSR605754-1"/>
    </source>
</evidence>
<dbReference type="SUPFAM" id="SSF63817">
    <property type="entry name" value="Sortase"/>
    <property type="match status" value="1"/>
</dbReference>
<dbReference type="EMBL" id="CP060632">
    <property type="protein sequence ID" value="QNL98494.1"/>
    <property type="molecule type" value="Genomic_DNA"/>
</dbReference>
<dbReference type="AlphaFoldDB" id="A0A7G9FIW3"/>
<dbReference type="Proteomes" id="UP000515819">
    <property type="component" value="Chromosome"/>
</dbReference>
<keyword evidence="1" id="KW-0378">Hydrolase</keyword>
<dbReference type="InterPro" id="IPR005754">
    <property type="entry name" value="Sortase"/>
</dbReference>
<dbReference type="GO" id="GO:0016787">
    <property type="term" value="F:hydrolase activity"/>
    <property type="evidence" value="ECO:0007669"/>
    <property type="project" value="UniProtKB-KW"/>
</dbReference>
<keyword evidence="3" id="KW-0812">Transmembrane</keyword>
<organism evidence="4 5">
    <name type="scientific">Wujia chipingensis</name>
    <dbReference type="NCBI Taxonomy" id="2763670"/>
    <lineage>
        <taxon>Bacteria</taxon>
        <taxon>Bacillati</taxon>
        <taxon>Bacillota</taxon>
        <taxon>Clostridia</taxon>
        <taxon>Lachnospirales</taxon>
        <taxon>Lachnospiraceae</taxon>
        <taxon>Wujia</taxon>
    </lineage>
</organism>
<dbReference type="CDD" id="cd05826">
    <property type="entry name" value="Sortase_B"/>
    <property type="match status" value="1"/>
</dbReference>
<feature type="transmembrane region" description="Helical" evidence="3">
    <location>
        <begin position="7"/>
        <end position="32"/>
    </location>
</feature>
<sequence length="272" mass="31326">MKKKKRIVYNLCLAVLICIFLGSAGYLAYYFLQSKKSEDQFQELEAMIDAPVNEEEIVYVATDGDAEPGLEFVNIDGTRVQKSFASLYRENHDFIGWLSIEDTNIDYPVMQTPEEEEYYIHRDFYGEYSSAGTLFVDLESNVQKPSDNILIYGHNMKTGKMFHDLLKYENESFYKNHKYIQFDTIYGNGTYEVIAAFRTHILTEKEDGFRYYQFFNAEDKSAFNQYVSGCKALTGYTIDTDASYGDSLLTLSTCAYHTDNGRFVVVAKKLTP</sequence>
<name>A0A7G9FIW3_9FIRM</name>
<keyword evidence="3" id="KW-1133">Transmembrane helix</keyword>
<reference evidence="4 5" key="1">
    <citation type="submission" date="2020-08" db="EMBL/GenBank/DDBJ databases">
        <authorList>
            <person name="Liu C."/>
            <person name="Sun Q."/>
        </authorList>
    </citation>
    <scope>NUCLEOTIDE SEQUENCE [LARGE SCALE GENOMIC DNA]</scope>
    <source>
        <strain evidence="4 5">NSJ-4</strain>
    </source>
</reference>
<dbReference type="Gene3D" id="2.40.260.10">
    <property type="entry name" value="Sortase"/>
    <property type="match status" value="1"/>
</dbReference>
<keyword evidence="5" id="KW-1185">Reference proteome</keyword>
<keyword evidence="3" id="KW-0472">Membrane</keyword>
<proteinExistence type="predicted"/>
<accession>A0A7G9FIW3</accession>
<evidence type="ECO:0000256" key="3">
    <source>
        <dbReference type="SAM" id="Phobius"/>
    </source>
</evidence>
<evidence type="ECO:0000256" key="1">
    <source>
        <dbReference type="ARBA" id="ARBA00022801"/>
    </source>
</evidence>
<gene>
    <name evidence="4" type="ORF">H9Q76_06885</name>
</gene>
<evidence type="ECO:0000313" key="4">
    <source>
        <dbReference type="EMBL" id="QNL98494.1"/>
    </source>
</evidence>
<feature type="active site" description="Proton donor/acceptor" evidence="2">
    <location>
        <position position="154"/>
    </location>
</feature>
<dbReference type="RefSeq" id="WP_118544974.1">
    <property type="nucleotide sequence ID" value="NZ_CP060632.1"/>
</dbReference>
<dbReference type="KEGG" id="wcp:H9Q76_06885"/>
<protein>
    <submittedName>
        <fullName evidence="4">Class B sortase</fullName>
    </submittedName>
</protein>